<dbReference type="InterPro" id="IPR011453">
    <property type="entry name" value="DUF1559"/>
</dbReference>
<dbReference type="PANTHER" id="PTHR30093">
    <property type="entry name" value="GENERAL SECRETION PATHWAY PROTEIN G"/>
    <property type="match status" value="1"/>
</dbReference>
<feature type="region of interest" description="Disordered" evidence="1">
    <location>
        <begin position="186"/>
        <end position="218"/>
    </location>
</feature>
<dbReference type="NCBIfam" id="TIGR04294">
    <property type="entry name" value="pre_pil_HX9DG"/>
    <property type="match status" value="1"/>
</dbReference>
<sequence length="319" mass="34684">MRSSGRRCRESGFTLVELLVVIAIIGVLIALLLPAVQQAREAARRMQCTNQLKQIGLAWHNHHDTYKTFPTGGYFWSYHITYANGSPAIGKDQGAGWGFQILPFMEQTAVWEGGSATDNLGRSIVSMETPISTYFCPSRRQPLAYGPVTDWYAFGPDKLCLTDKRSFGHAGTDYAAANAEGNGILARPSDNTGCSSSSPSGPKKGHRQDLGMHSISDGTSNTIMVGDKRLNIANLGNYQGDDNEGYTSGWDHDTVRYTNRVPLPDPKTNDGNQRFGSSHIGGINAVLADGSVRNITYQIDLATFTYLGNIDDGQPITLN</sequence>
<keyword evidence="2" id="KW-1133">Transmembrane helix</keyword>
<evidence type="ECO:0000256" key="1">
    <source>
        <dbReference type="SAM" id="MobiDB-lite"/>
    </source>
</evidence>
<protein>
    <submittedName>
        <fullName evidence="4">Prepilin-type cleavage/methylation domain-containing protein</fullName>
    </submittedName>
</protein>
<evidence type="ECO:0000313" key="4">
    <source>
        <dbReference type="EMBL" id="PQO46927.1"/>
    </source>
</evidence>
<dbReference type="InterPro" id="IPR045584">
    <property type="entry name" value="Pilin-like"/>
</dbReference>
<dbReference type="Gene3D" id="3.30.700.10">
    <property type="entry name" value="Glycoprotein, Type 4 Pilin"/>
    <property type="match status" value="1"/>
</dbReference>
<dbReference type="PANTHER" id="PTHR30093:SF2">
    <property type="entry name" value="TYPE II SECRETION SYSTEM PROTEIN H"/>
    <property type="match status" value="1"/>
</dbReference>
<dbReference type="EMBL" id="PUHZ01000007">
    <property type="protein sequence ID" value="PQO46927.1"/>
    <property type="molecule type" value="Genomic_DNA"/>
</dbReference>
<dbReference type="PROSITE" id="PS00409">
    <property type="entry name" value="PROKAR_NTER_METHYL"/>
    <property type="match status" value="1"/>
</dbReference>
<evidence type="ECO:0000256" key="2">
    <source>
        <dbReference type="SAM" id="Phobius"/>
    </source>
</evidence>
<accession>A0A2S8GR73</accession>
<dbReference type="InterPro" id="IPR012902">
    <property type="entry name" value="N_methyl_site"/>
</dbReference>
<dbReference type="Proteomes" id="UP000237819">
    <property type="component" value="Unassembled WGS sequence"/>
</dbReference>
<gene>
    <name evidence="4" type="ORF">C5Y93_07180</name>
</gene>
<proteinExistence type="predicted"/>
<feature type="domain" description="DUF1559" evidence="3">
    <location>
        <begin position="37"/>
        <end position="301"/>
    </location>
</feature>
<organism evidence="4 5">
    <name type="scientific">Blastopirellula marina</name>
    <dbReference type="NCBI Taxonomy" id="124"/>
    <lineage>
        <taxon>Bacteria</taxon>
        <taxon>Pseudomonadati</taxon>
        <taxon>Planctomycetota</taxon>
        <taxon>Planctomycetia</taxon>
        <taxon>Pirellulales</taxon>
        <taxon>Pirellulaceae</taxon>
        <taxon>Blastopirellula</taxon>
    </lineage>
</organism>
<dbReference type="Pfam" id="PF07596">
    <property type="entry name" value="SBP_bac_10"/>
    <property type="match status" value="1"/>
</dbReference>
<dbReference type="AlphaFoldDB" id="A0A2S8GR73"/>
<feature type="transmembrane region" description="Helical" evidence="2">
    <location>
        <begin position="12"/>
        <end position="36"/>
    </location>
</feature>
<dbReference type="SUPFAM" id="SSF54523">
    <property type="entry name" value="Pili subunits"/>
    <property type="match status" value="1"/>
</dbReference>
<evidence type="ECO:0000313" key="5">
    <source>
        <dbReference type="Proteomes" id="UP000237819"/>
    </source>
</evidence>
<keyword evidence="2" id="KW-0812">Transmembrane</keyword>
<reference evidence="4 5" key="1">
    <citation type="submission" date="2018-02" db="EMBL/GenBank/DDBJ databases">
        <title>Comparative genomes isolates from brazilian mangrove.</title>
        <authorList>
            <person name="Araujo J.E."/>
            <person name="Taketani R.G."/>
            <person name="Silva M.C.P."/>
            <person name="Loureco M.V."/>
            <person name="Andreote F.D."/>
        </authorList>
    </citation>
    <scope>NUCLEOTIDE SEQUENCE [LARGE SCALE GENOMIC DNA]</scope>
    <source>
        <strain evidence="4 5">Nap-Phe MGV</strain>
    </source>
</reference>
<evidence type="ECO:0000259" key="3">
    <source>
        <dbReference type="Pfam" id="PF07596"/>
    </source>
</evidence>
<comment type="caution">
    <text evidence="4">The sequence shown here is derived from an EMBL/GenBank/DDBJ whole genome shotgun (WGS) entry which is preliminary data.</text>
</comment>
<dbReference type="Pfam" id="PF07963">
    <property type="entry name" value="N_methyl"/>
    <property type="match status" value="1"/>
</dbReference>
<dbReference type="OrthoDB" id="255848at2"/>
<name>A0A2S8GR73_9BACT</name>
<dbReference type="NCBIfam" id="TIGR02532">
    <property type="entry name" value="IV_pilin_GFxxxE"/>
    <property type="match status" value="1"/>
</dbReference>
<keyword evidence="2" id="KW-0472">Membrane</keyword>
<dbReference type="RefSeq" id="WP_105334726.1">
    <property type="nucleotide sequence ID" value="NZ_PUHZ01000007.1"/>
</dbReference>
<dbReference type="InterPro" id="IPR027558">
    <property type="entry name" value="Pre_pil_HX9DG_C"/>
</dbReference>